<comment type="cofactor">
    <cofactor evidence="10">
        <name>K(+)</name>
        <dbReference type="ChEBI" id="CHEBI:29103"/>
    </cofactor>
    <text evidence="10">Binds 1 potassium ion per subunit.</text>
</comment>
<keyword evidence="17" id="KW-1185">Reference proteome</keyword>
<keyword evidence="6 10" id="KW-0547">Nucleotide-binding</keyword>
<comment type="similarity">
    <text evidence="2 10 12">Belongs to the AdoMet synthase family.</text>
</comment>
<comment type="pathway">
    <text evidence="1 10">Amino-acid biosynthesis; S-adenosyl-L-methionine biosynthesis; S-adenosyl-L-methionine from L-methionine: step 1/1.</text>
</comment>
<feature type="region of interest" description="Flexible loop" evidence="10">
    <location>
        <begin position="99"/>
        <end position="109"/>
    </location>
</feature>
<feature type="binding site" description="in other chain" evidence="10">
    <location>
        <begin position="267"/>
        <end position="268"/>
    </location>
    <ligand>
        <name>ATP</name>
        <dbReference type="ChEBI" id="CHEBI:30616"/>
        <note>ligand shared between two neighboring subunits</note>
    </ligand>
</feature>
<evidence type="ECO:0000256" key="10">
    <source>
        <dbReference type="HAMAP-Rule" id="MF_00086"/>
    </source>
</evidence>
<dbReference type="InterPro" id="IPR022631">
    <property type="entry name" value="ADOMET_SYNTHASE_CS"/>
</dbReference>
<evidence type="ECO:0000256" key="12">
    <source>
        <dbReference type="RuleBase" id="RU004462"/>
    </source>
</evidence>
<dbReference type="InterPro" id="IPR022630">
    <property type="entry name" value="S-AdoMet_synt_C"/>
</dbReference>
<comment type="caution">
    <text evidence="16">The sequence shown here is derived from an EMBL/GenBank/DDBJ whole genome shotgun (WGS) entry which is preliminary data.</text>
</comment>
<feature type="binding site" evidence="10">
    <location>
        <position position="43"/>
    </location>
    <ligand>
        <name>K(+)</name>
        <dbReference type="ChEBI" id="CHEBI:29103"/>
    </ligand>
</feature>
<dbReference type="RefSeq" id="WP_219671713.1">
    <property type="nucleotide sequence ID" value="NZ_WTFF01000445.1"/>
</dbReference>
<dbReference type="InterPro" id="IPR022628">
    <property type="entry name" value="S-AdoMet_synt_N"/>
</dbReference>
<dbReference type="InterPro" id="IPR002133">
    <property type="entry name" value="S-AdoMet_synthetase"/>
</dbReference>
<evidence type="ECO:0000256" key="7">
    <source>
        <dbReference type="ARBA" id="ARBA00022840"/>
    </source>
</evidence>
<feature type="domain" description="S-adenosylmethionine synthetase N-terminal" evidence="13">
    <location>
        <begin position="4"/>
        <end position="101"/>
    </location>
</feature>
<evidence type="ECO:0000313" key="17">
    <source>
        <dbReference type="Proteomes" id="UP000812013"/>
    </source>
</evidence>
<dbReference type="Pfam" id="PF00438">
    <property type="entry name" value="S-AdoMet_synt_N"/>
    <property type="match status" value="1"/>
</dbReference>
<evidence type="ECO:0000256" key="6">
    <source>
        <dbReference type="ARBA" id="ARBA00022741"/>
    </source>
</evidence>
<evidence type="ECO:0000256" key="2">
    <source>
        <dbReference type="ARBA" id="ARBA00009685"/>
    </source>
</evidence>
<evidence type="ECO:0000256" key="5">
    <source>
        <dbReference type="ARBA" id="ARBA00022723"/>
    </source>
</evidence>
<keyword evidence="3 10" id="KW-0554">One-carbon metabolism</keyword>
<feature type="binding site" evidence="10">
    <location>
        <position position="284"/>
    </location>
    <ligand>
        <name>ATP</name>
        <dbReference type="ChEBI" id="CHEBI:30616"/>
        <note>ligand shared between two neighboring subunits</note>
    </ligand>
</feature>
<dbReference type="PIRSF" id="PIRSF000497">
    <property type="entry name" value="MAT"/>
    <property type="match status" value="1"/>
</dbReference>
<comment type="subcellular location">
    <subcellularLocation>
        <location evidence="10 11">Cytoplasm</location>
    </subcellularLocation>
</comment>
<organism evidence="16 17">
    <name type="scientific">Streptomyces bambusae</name>
    <dbReference type="NCBI Taxonomy" id="1550616"/>
    <lineage>
        <taxon>Bacteria</taxon>
        <taxon>Bacillati</taxon>
        <taxon>Actinomycetota</taxon>
        <taxon>Actinomycetes</taxon>
        <taxon>Kitasatosporales</taxon>
        <taxon>Streptomycetaceae</taxon>
        <taxon>Streptomyces</taxon>
    </lineage>
</organism>
<evidence type="ECO:0000256" key="1">
    <source>
        <dbReference type="ARBA" id="ARBA00005224"/>
    </source>
</evidence>
<dbReference type="PROSITE" id="PS00377">
    <property type="entry name" value="ADOMET_SYNTHASE_2"/>
    <property type="match status" value="1"/>
</dbReference>
<comment type="subunit">
    <text evidence="10">Homotetramer; dimer of dimers.</text>
</comment>
<keyword evidence="7 10" id="KW-0067">ATP-binding</keyword>
<reference evidence="16 17" key="1">
    <citation type="submission" date="2019-12" db="EMBL/GenBank/DDBJ databases">
        <title>Genome sequence of Streptomyces bambusae.</title>
        <authorList>
            <person name="Bansal K."/>
            <person name="Choksket S."/>
            <person name="Korpole S."/>
            <person name="Patil P.B."/>
        </authorList>
    </citation>
    <scope>NUCLEOTIDE SEQUENCE [LARGE SCALE GENOMIC DNA]</scope>
    <source>
        <strain evidence="16 17">SK60</strain>
    </source>
</reference>
<dbReference type="GO" id="GO:0004478">
    <property type="term" value="F:methionine adenosyltransferase activity"/>
    <property type="evidence" value="ECO:0007669"/>
    <property type="project" value="UniProtKB-EC"/>
</dbReference>
<dbReference type="EC" id="2.5.1.6" evidence="10"/>
<sequence>MSRRLFTSESVTEGHPDKIADQISDTILDALLREDPTSRVAVETLITTGLVHIAGEVTTKAYAPIAQLVREKILEIGYDSSAKGFDGASCGVSVSIGAQSPDIAQGVDTAYETRVEGAAAGGEGDELDRQGAGDQGLMFGYATDETPELMPLPIHLAHRLSRRLTEVRKDGTVPYLRPDGKTQVTIEYDGDKPVRLDTVVVSSQHASDIDLDALLAPDIRENVVEYVLRQLAEDGIKLDTEGYRLLVNPTGRFEIGGPMGDAGLTGRKIIIDTYGGMARHGGGAFSGKDPSKVDRSAAYAMRWVAKNVVAAGLASRCEVQVAYAIGKAEPVGLFVETFGTNTIATDRIEQAIGEVFDLRPAAIIRDLDLLRPIYSQTAAYGHFGRELPDFTWERTDRAEQLKAAAGL</sequence>
<keyword evidence="4 10" id="KW-0808">Transferase</keyword>
<dbReference type="HAMAP" id="MF_00086">
    <property type="entry name" value="S_AdoMet_synth1"/>
    <property type="match status" value="1"/>
</dbReference>
<feature type="binding site" description="in other chain" evidence="10">
    <location>
        <begin position="252"/>
        <end position="253"/>
    </location>
    <ligand>
        <name>ATP</name>
        <dbReference type="ChEBI" id="CHEBI:30616"/>
        <note>ligand shared between two neighboring subunits</note>
    </ligand>
</feature>
<dbReference type="EMBL" id="WTFF01000445">
    <property type="protein sequence ID" value="MBW5486642.1"/>
    <property type="molecule type" value="Genomic_DNA"/>
</dbReference>
<feature type="binding site" evidence="10">
    <location>
        <position position="17"/>
    </location>
    <ligand>
        <name>Mg(2+)</name>
        <dbReference type="ChEBI" id="CHEBI:18420"/>
    </ligand>
</feature>
<accession>A0ABS6ZFV8</accession>
<evidence type="ECO:0000256" key="9">
    <source>
        <dbReference type="ARBA" id="ARBA00022958"/>
    </source>
</evidence>
<feature type="domain" description="S-adenosylmethionine synthetase C-terminal" evidence="15">
    <location>
        <begin position="255"/>
        <end position="394"/>
    </location>
</feature>
<dbReference type="SUPFAM" id="SSF55973">
    <property type="entry name" value="S-adenosylmethionine synthetase"/>
    <property type="match status" value="3"/>
</dbReference>
<dbReference type="Proteomes" id="UP000812013">
    <property type="component" value="Unassembled WGS sequence"/>
</dbReference>
<evidence type="ECO:0000259" key="13">
    <source>
        <dbReference type="Pfam" id="PF00438"/>
    </source>
</evidence>
<dbReference type="PANTHER" id="PTHR11964">
    <property type="entry name" value="S-ADENOSYLMETHIONINE SYNTHETASE"/>
    <property type="match status" value="1"/>
</dbReference>
<keyword evidence="10" id="KW-0963">Cytoplasm</keyword>
<feature type="binding site" evidence="10">
    <location>
        <position position="261"/>
    </location>
    <ligand>
        <name>L-methionine</name>
        <dbReference type="ChEBI" id="CHEBI:57844"/>
        <note>ligand shared between two neighboring subunits</note>
    </ligand>
</feature>
<keyword evidence="5 10" id="KW-0479">Metal-binding</keyword>
<comment type="cofactor">
    <cofactor evidence="10">
        <name>Mg(2+)</name>
        <dbReference type="ChEBI" id="CHEBI:18420"/>
    </cofactor>
    <text evidence="10">Binds 2 divalent ions per subunit.</text>
</comment>
<evidence type="ECO:0000256" key="8">
    <source>
        <dbReference type="ARBA" id="ARBA00022842"/>
    </source>
</evidence>
<dbReference type="PROSITE" id="PS00376">
    <property type="entry name" value="ADOMET_SYNTHASE_1"/>
    <property type="match status" value="1"/>
</dbReference>
<feature type="binding site" description="in other chain" evidence="10">
    <location>
        <position position="292"/>
    </location>
    <ligand>
        <name>L-methionine</name>
        <dbReference type="ChEBI" id="CHEBI:57844"/>
        <note>ligand shared between two neighboring subunits</note>
    </ligand>
</feature>
<feature type="binding site" evidence="10">
    <location>
        <position position="261"/>
    </location>
    <ligand>
        <name>ATP</name>
        <dbReference type="ChEBI" id="CHEBI:30616"/>
        <note>ligand shared between two neighboring subunits</note>
    </ligand>
</feature>
<feature type="binding site" description="in other chain" evidence="10">
    <location>
        <position position="56"/>
    </location>
    <ligand>
        <name>L-methionine</name>
        <dbReference type="ChEBI" id="CHEBI:57844"/>
        <note>ligand shared between two neighboring subunits</note>
    </ligand>
</feature>
<dbReference type="NCBIfam" id="TIGR01034">
    <property type="entry name" value="metK"/>
    <property type="match status" value="1"/>
</dbReference>
<keyword evidence="9 10" id="KW-0630">Potassium</keyword>
<feature type="domain" description="S-adenosylmethionine synthetase central" evidence="14">
    <location>
        <begin position="130"/>
        <end position="253"/>
    </location>
</feature>
<evidence type="ECO:0000259" key="15">
    <source>
        <dbReference type="Pfam" id="PF02773"/>
    </source>
</evidence>
<evidence type="ECO:0000256" key="4">
    <source>
        <dbReference type="ARBA" id="ARBA00022679"/>
    </source>
</evidence>
<dbReference type="CDD" id="cd18079">
    <property type="entry name" value="S-AdoMet_synt"/>
    <property type="match status" value="1"/>
</dbReference>
<evidence type="ECO:0000256" key="3">
    <source>
        <dbReference type="ARBA" id="ARBA00022563"/>
    </source>
</evidence>
<feature type="binding site" description="in other chain" evidence="10">
    <location>
        <begin position="179"/>
        <end position="181"/>
    </location>
    <ligand>
        <name>ATP</name>
        <dbReference type="ChEBI" id="CHEBI:30616"/>
        <note>ligand shared between two neighboring subunits</note>
    </ligand>
</feature>
<feature type="binding site" description="in other chain" evidence="10">
    <location>
        <position position="15"/>
    </location>
    <ligand>
        <name>ATP</name>
        <dbReference type="ChEBI" id="CHEBI:30616"/>
        <note>ligand shared between two neighboring subunits</note>
    </ligand>
</feature>
<keyword evidence="8 10" id="KW-0460">Magnesium</keyword>
<evidence type="ECO:0000256" key="11">
    <source>
        <dbReference type="RuleBase" id="RU000542"/>
    </source>
</evidence>
<feature type="binding site" description="in other chain" evidence="10">
    <location>
        <position position="99"/>
    </location>
    <ligand>
        <name>L-methionine</name>
        <dbReference type="ChEBI" id="CHEBI:57844"/>
        <note>ligand shared between two neighboring subunits</note>
    </ligand>
</feature>
<evidence type="ECO:0000259" key="14">
    <source>
        <dbReference type="Pfam" id="PF02772"/>
    </source>
</evidence>
<dbReference type="Pfam" id="PF02773">
    <property type="entry name" value="S-AdoMet_synt_C"/>
    <property type="match status" value="1"/>
</dbReference>
<feature type="binding site" evidence="10">
    <location>
        <position position="288"/>
    </location>
    <ligand>
        <name>ATP</name>
        <dbReference type="ChEBI" id="CHEBI:30616"/>
        <note>ligand shared between two neighboring subunits</note>
    </ligand>
</feature>
<gene>
    <name evidence="10" type="primary">metK</name>
    <name evidence="16" type="ORF">GPJ59_33555</name>
</gene>
<name>A0ABS6ZFV8_9ACTN</name>
<dbReference type="Pfam" id="PF02772">
    <property type="entry name" value="S-AdoMet_synt_M"/>
    <property type="match status" value="1"/>
</dbReference>
<dbReference type="InterPro" id="IPR022629">
    <property type="entry name" value="S-AdoMet_synt_central"/>
</dbReference>
<comment type="function">
    <text evidence="10">Catalyzes the formation of S-adenosylmethionine (AdoMet) from methionine and ATP. The overall synthetic reaction is composed of two sequential steps, AdoMet formation and the subsequent tripolyphosphate hydrolysis which occurs prior to release of AdoMet from the enzyme.</text>
</comment>
<evidence type="ECO:0000313" key="16">
    <source>
        <dbReference type="EMBL" id="MBW5486642.1"/>
    </source>
</evidence>
<protein>
    <recommendedName>
        <fullName evidence="10">S-adenosylmethionine synthase</fullName>
        <shortName evidence="10">AdoMet synthase</shortName>
        <ecNumber evidence="10">2.5.1.6</ecNumber>
    </recommendedName>
    <alternativeName>
        <fullName evidence="10">MAT</fullName>
    </alternativeName>
    <alternativeName>
        <fullName evidence="10">Methionine adenosyltransferase</fullName>
    </alternativeName>
</protein>
<dbReference type="InterPro" id="IPR022636">
    <property type="entry name" value="S-AdoMet_synthetase_sfam"/>
</dbReference>
<dbReference type="Gene3D" id="3.30.300.10">
    <property type="match status" value="3"/>
</dbReference>
<proteinExistence type="inferred from homology"/>
<comment type="catalytic activity">
    <reaction evidence="10">
        <text>L-methionine + ATP + H2O = S-adenosyl-L-methionine + phosphate + diphosphate</text>
        <dbReference type="Rhea" id="RHEA:21080"/>
        <dbReference type="ChEBI" id="CHEBI:15377"/>
        <dbReference type="ChEBI" id="CHEBI:30616"/>
        <dbReference type="ChEBI" id="CHEBI:33019"/>
        <dbReference type="ChEBI" id="CHEBI:43474"/>
        <dbReference type="ChEBI" id="CHEBI:57844"/>
        <dbReference type="ChEBI" id="CHEBI:59789"/>
        <dbReference type="EC" id="2.5.1.6"/>
    </reaction>
</comment>